<name>A0A0J9URP6_FUSO4</name>
<accession>A0A0J9URP6</accession>
<dbReference type="KEGG" id="fox:FOXG_19002"/>
<gene>
    <name evidence="1" type="ORF">FOXG_19002</name>
</gene>
<sequence length="165" mass="18949">MQLRVPGHNITHRPCQVQLGRSDQRRNDRTALFYQELKYIFLSRACTQWYPRPNLVMQSDVLSFRDTVSRLHVPQRVSGLNVRFLHQQRHTPAVLFTRVTLFLPIADCIIAFQANATKGSEYVTQLAMTEQVLYLNCQAQKTGCCKLKSTTIISIIQRLATKTGI</sequence>
<evidence type="ECO:0000313" key="1">
    <source>
        <dbReference type="EMBL" id="KNB02219.1"/>
    </source>
</evidence>
<evidence type="ECO:0000313" key="2">
    <source>
        <dbReference type="Proteomes" id="UP000009097"/>
    </source>
</evidence>
<dbReference type="EMBL" id="DS231700">
    <property type="protein sequence ID" value="KNB02218.1"/>
    <property type="molecule type" value="Genomic_DNA"/>
</dbReference>
<dbReference type="EMBL" id="DS231700">
    <property type="protein sequence ID" value="KNB02219.1"/>
    <property type="molecule type" value="Genomic_DNA"/>
</dbReference>
<dbReference type="RefSeq" id="XP_018240263.1">
    <property type="nucleotide sequence ID" value="XM_018399167.1"/>
</dbReference>
<dbReference type="AlphaFoldDB" id="A0A0J9URP6"/>
<dbReference type="VEuPathDB" id="FungiDB:FOXG_19002"/>
<organism evidence="1 2">
    <name type="scientific">Fusarium oxysporum f. sp. lycopersici (strain 4287 / CBS 123668 / FGSC 9935 / NRRL 34936)</name>
    <name type="common">Fusarium vascular wilt of tomato</name>
    <dbReference type="NCBI Taxonomy" id="426428"/>
    <lineage>
        <taxon>Eukaryota</taxon>
        <taxon>Fungi</taxon>
        <taxon>Dikarya</taxon>
        <taxon>Ascomycota</taxon>
        <taxon>Pezizomycotina</taxon>
        <taxon>Sordariomycetes</taxon>
        <taxon>Hypocreomycetidae</taxon>
        <taxon>Hypocreales</taxon>
        <taxon>Nectriaceae</taxon>
        <taxon>Fusarium</taxon>
        <taxon>Fusarium oxysporum species complex</taxon>
    </lineage>
</organism>
<protein>
    <submittedName>
        <fullName evidence="1">Uncharacterized protein</fullName>
    </submittedName>
</protein>
<dbReference type="GeneID" id="28959708"/>
<reference evidence="1" key="1">
    <citation type="submission" date="2007-04" db="EMBL/GenBank/DDBJ databases">
        <authorList>
            <consortium name="The Broad Institute Genome Sequencing Platform"/>
            <person name="Birren B."/>
            <person name="Lander E."/>
            <person name="Galagan J."/>
            <person name="Nusbaum C."/>
            <person name="Devon K."/>
            <person name="Ma L.-J."/>
            <person name="Jaffe D."/>
            <person name="Butler J."/>
            <person name="Alvarez P."/>
            <person name="Gnerre S."/>
            <person name="Grabherr M."/>
            <person name="Kleber M."/>
            <person name="Mauceli E."/>
            <person name="Brockman W."/>
            <person name="MacCallum I.A."/>
            <person name="Young S."/>
            <person name="LaButti K."/>
            <person name="DeCaprio D."/>
            <person name="Crawford M."/>
            <person name="Koehrsen M."/>
            <person name="Engels R."/>
            <person name="Montgomery P."/>
            <person name="Pearson M."/>
            <person name="Howarth C."/>
            <person name="Larson L."/>
            <person name="White J."/>
            <person name="O'Leary S."/>
            <person name="Kodira C."/>
            <person name="Zeng Q."/>
            <person name="Yandava C."/>
            <person name="Alvarado L."/>
            <person name="Kistler C."/>
            <person name="Shim W.-B."/>
            <person name="Kang S."/>
            <person name="Woloshuk C."/>
        </authorList>
    </citation>
    <scope>NUCLEOTIDE SEQUENCE</scope>
    <source>
        <strain evidence="1">4287</strain>
    </source>
</reference>
<proteinExistence type="predicted"/>
<dbReference type="RefSeq" id="XP_018240264.1">
    <property type="nucleotide sequence ID" value="XM_018399168.1"/>
</dbReference>
<reference evidence="1" key="2">
    <citation type="journal article" date="2010" name="Nature">
        <title>Comparative genomics reveals mobile pathogenicity chromosomes in Fusarium.</title>
        <authorList>
            <person name="Ma L.J."/>
            <person name="van der Does H.C."/>
            <person name="Borkovich K.A."/>
            <person name="Coleman J.J."/>
            <person name="Daboussi M.J."/>
            <person name="Di Pietro A."/>
            <person name="Dufresne M."/>
            <person name="Freitag M."/>
            <person name="Grabherr M."/>
            <person name="Henrissat B."/>
            <person name="Houterman P.M."/>
            <person name="Kang S."/>
            <person name="Shim W.B."/>
            <person name="Woloshuk C."/>
            <person name="Xie X."/>
            <person name="Xu J.R."/>
            <person name="Antoniw J."/>
            <person name="Baker S.E."/>
            <person name="Bluhm B.H."/>
            <person name="Breakspear A."/>
            <person name="Brown D.W."/>
            <person name="Butchko R.A."/>
            <person name="Chapman S."/>
            <person name="Coulson R."/>
            <person name="Coutinho P.M."/>
            <person name="Danchin E.G."/>
            <person name="Diener A."/>
            <person name="Gale L.R."/>
            <person name="Gardiner D.M."/>
            <person name="Goff S."/>
            <person name="Hammond-Kosack K.E."/>
            <person name="Hilburn K."/>
            <person name="Hua-Van A."/>
            <person name="Jonkers W."/>
            <person name="Kazan K."/>
            <person name="Kodira C.D."/>
            <person name="Koehrsen M."/>
            <person name="Kumar L."/>
            <person name="Lee Y.H."/>
            <person name="Li L."/>
            <person name="Manners J.M."/>
            <person name="Miranda-Saavedra D."/>
            <person name="Mukherjee M."/>
            <person name="Park G."/>
            <person name="Park J."/>
            <person name="Park S.Y."/>
            <person name="Proctor R.H."/>
            <person name="Regev A."/>
            <person name="Ruiz-Roldan M.C."/>
            <person name="Sain D."/>
            <person name="Sakthikumar S."/>
            <person name="Sykes S."/>
            <person name="Schwartz D.C."/>
            <person name="Turgeon B.G."/>
            <person name="Wapinski I."/>
            <person name="Yoder O."/>
            <person name="Young S."/>
            <person name="Zeng Q."/>
            <person name="Zhou S."/>
            <person name="Galagan J."/>
            <person name="Cuomo C.A."/>
            <person name="Kistler H.C."/>
            <person name="Rep M."/>
        </authorList>
    </citation>
    <scope>NUCLEOTIDE SEQUENCE [LARGE SCALE GENOMIC DNA]</scope>
    <source>
        <strain evidence="1">4287</strain>
    </source>
</reference>
<dbReference type="Proteomes" id="UP000009097">
    <property type="component" value="Unassembled WGS sequence"/>
</dbReference>